<reference evidence="2" key="1">
    <citation type="submission" date="2021-01" db="EMBL/GenBank/DDBJ databases">
        <authorList>
            <person name="Corre E."/>
            <person name="Pelletier E."/>
            <person name="Niang G."/>
            <person name="Scheremetjew M."/>
            <person name="Finn R."/>
            <person name="Kale V."/>
            <person name="Holt S."/>
            <person name="Cochrane G."/>
            <person name="Meng A."/>
            <person name="Brown T."/>
            <person name="Cohen L."/>
        </authorList>
    </citation>
    <scope>NUCLEOTIDE SEQUENCE</scope>
    <source>
        <strain evidence="2">CCMP2084</strain>
    </source>
</reference>
<accession>A0A7S2U7S7</accession>
<evidence type="ECO:0000313" key="2">
    <source>
        <dbReference type="EMBL" id="CAD9811184.1"/>
    </source>
</evidence>
<gene>
    <name evidence="2" type="ORF">ASEP1449_LOCUS3008</name>
</gene>
<dbReference type="AlphaFoldDB" id="A0A7S2U7S7"/>
<organism evidence="2">
    <name type="scientific">Attheya septentrionalis</name>
    <dbReference type="NCBI Taxonomy" id="420275"/>
    <lineage>
        <taxon>Eukaryota</taxon>
        <taxon>Sar</taxon>
        <taxon>Stramenopiles</taxon>
        <taxon>Ochrophyta</taxon>
        <taxon>Bacillariophyta</taxon>
        <taxon>Coscinodiscophyceae</taxon>
        <taxon>Chaetocerotophycidae</taxon>
        <taxon>Chaetocerotales</taxon>
        <taxon>Attheyaceae</taxon>
        <taxon>Attheya</taxon>
    </lineage>
</organism>
<evidence type="ECO:0000256" key="1">
    <source>
        <dbReference type="SAM" id="MobiDB-lite"/>
    </source>
</evidence>
<protein>
    <submittedName>
        <fullName evidence="2">Uncharacterized protein</fullName>
    </submittedName>
</protein>
<feature type="region of interest" description="Disordered" evidence="1">
    <location>
        <begin position="93"/>
        <end position="114"/>
    </location>
</feature>
<dbReference type="EMBL" id="HBHQ01004534">
    <property type="protein sequence ID" value="CAD9811184.1"/>
    <property type="molecule type" value="Transcribed_RNA"/>
</dbReference>
<sequence>MSSSSVRSIPSGSIAPPDEFQQKMSLLGNRNGMFAESVFTWDDLPCSLHFSDADPSDSATAAMKVLHDQYLTATFGAKQGMYGAGGGGVHVLYLGSPPSSTEDDNEEKEGDSPPDITTLLQMMRLAEEYAPPKMQWMTTVDPLHQQLFPKSPSEIDEDEESVVSFEPFVNLLQGEIPTRNIGSVPYPPHVLVNWPFLSHPTNDNASNDDDEGRLKVFPRVLFLLPRFAQLHDGNCRRSNCPVATAFAEYERTFSETNNTDETTTATRMYWYQYQNSPEAHHVHMNEGVMVQESEGIAKEAGDIMESPVVCLFQLESTGEVLGLVQWDYRD</sequence>
<name>A0A7S2U7S7_9STRA</name>
<proteinExistence type="predicted"/>